<accession>A0AA38FNK0</accession>
<evidence type="ECO:0000313" key="2">
    <source>
        <dbReference type="EMBL" id="KAH9307272.1"/>
    </source>
</evidence>
<comment type="caution">
    <text evidence="2">The sequence shown here is derived from an EMBL/GenBank/DDBJ whole genome shotgun (WGS) entry which is preliminary data.</text>
</comment>
<reference evidence="2 3" key="1">
    <citation type="journal article" date="2021" name="Nat. Plants">
        <title>The Taxus genome provides insights into paclitaxel biosynthesis.</title>
        <authorList>
            <person name="Xiong X."/>
            <person name="Gou J."/>
            <person name="Liao Q."/>
            <person name="Li Y."/>
            <person name="Zhou Q."/>
            <person name="Bi G."/>
            <person name="Li C."/>
            <person name="Du R."/>
            <person name="Wang X."/>
            <person name="Sun T."/>
            <person name="Guo L."/>
            <person name="Liang H."/>
            <person name="Lu P."/>
            <person name="Wu Y."/>
            <person name="Zhang Z."/>
            <person name="Ro D.K."/>
            <person name="Shang Y."/>
            <person name="Huang S."/>
            <person name="Yan J."/>
        </authorList>
    </citation>
    <scope>NUCLEOTIDE SEQUENCE [LARGE SCALE GENOMIC DNA]</scope>
    <source>
        <strain evidence="2">Ta-2019</strain>
    </source>
</reference>
<dbReference type="InterPro" id="IPR013103">
    <property type="entry name" value="RVT_2"/>
</dbReference>
<feature type="domain" description="Reverse transcriptase Ty1/copia-type" evidence="1">
    <location>
        <begin position="2"/>
        <end position="105"/>
    </location>
</feature>
<evidence type="ECO:0000313" key="3">
    <source>
        <dbReference type="Proteomes" id="UP000824469"/>
    </source>
</evidence>
<organism evidence="2 3">
    <name type="scientific">Taxus chinensis</name>
    <name type="common">Chinese yew</name>
    <name type="synonym">Taxus wallichiana var. chinensis</name>
    <dbReference type="NCBI Taxonomy" id="29808"/>
    <lineage>
        <taxon>Eukaryota</taxon>
        <taxon>Viridiplantae</taxon>
        <taxon>Streptophyta</taxon>
        <taxon>Embryophyta</taxon>
        <taxon>Tracheophyta</taxon>
        <taxon>Spermatophyta</taxon>
        <taxon>Pinopsida</taxon>
        <taxon>Pinidae</taxon>
        <taxon>Conifers II</taxon>
        <taxon>Cupressales</taxon>
        <taxon>Taxaceae</taxon>
        <taxon>Taxus</taxon>
    </lineage>
</organism>
<proteinExistence type="predicted"/>
<feature type="non-terminal residue" evidence="2">
    <location>
        <position position="1"/>
    </location>
</feature>
<feature type="non-terminal residue" evidence="2">
    <location>
        <position position="106"/>
    </location>
</feature>
<evidence type="ECO:0000259" key="1">
    <source>
        <dbReference type="Pfam" id="PF07727"/>
    </source>
</evidence>
<name>A0AA38FNK0_TAXCH</name>
<dbReference type="Pfam" id="PF07727">
    <property type="entry name" value="RVT_2"/>
    <property type="match status" value="1"/>
</dbReference>
<dbReference type="EMBL" id="JAHRHJ020000007">
    <property type="protein sequence ID" value="KAH9307272.1"/>
    <property type="molecule type" value="Genomic_DNA"/>
</dbReference>
<dbReference type="InterPro" id="IPR043502">
    <property type="entry name" value="DNA/RNA_pol_sf"/>
</dbReference>
<protein>
    <recommendedName>
        <fullName evidence="1">Reverse transcriptase Ty1/copia-type domain-containing protein</fullName>
    </recommendedName>
</protein>
<dbReference type="OMA" id="GVICHER"/>
<sequence>INYSETFAPVAKMDSIRLVLAIFESQGWPVYQMDVKSAFLHGDLQEEIYMEQPAGFVQDSSLVCWLRRSLYGLKQTPQAWYEKMDSFLLSTGFVRCHSDHTVYLQH</sequence>
<dbReference type="AlphaFoldDB" id="A0AA38FNK0"/>
<dbReference type="Proteomes" id="UP000824469">
    <property type="component" value="Unassembled WGS sequence"/>
</dbReference>
<gene>
    <name evidence="2" type="ORF">KI387_035183</name>
</gene>
<keyword evidence="3" id="KW-1185">Reference proteome</keyword>
<dbReference type="SUPFAM" id="SSF56672">
    <property type="entry name" value="DNA/RNA polymerases"/>
    <property type="match status" value="1"/>
</dbReference>